<evidence type="ECO:0000313" key="3">
    <source>
        <dbReference type="EMBL" id="KAF5842241.1"/>
    </source>
</evidence>
<evidence type="ECO:0000313" key="4">
    <source>
        <dbReference type="Proteomes" id="UP000815325"/>
    </source>
</evidence>
<keyword evidence="2" id="KW-1133">Transmembrane helix</keyword>
<sequence length="103" mass="11723">MKLLESWVGRGVLQVFLGLMTLELEVQGDTDWDKSLRLYKEVAGLSMTGCGLFYVLGGVTCIGCLKRSRQRRHLDRMKAERDLAALRKQEEDLKARLASYTKT</sequence>
<feature type="coiled-coil region" evidence="1">
    <location>
        <begin position="76"/>
        <end position="103"/>
    </location>
</feature>
<reference evidence="3" key="1">
    <citation type="submission" date="2017-08" db="EMBL/GenBank/DDBJ databases">
        <authorList>
            <person name="Polle J.E."/>
            <person name="Barry K."/>
            <person name="Cushman J."/>
            <person name="Schmutz J."/>
            <person name="Tran D."/>
            <person name="Hathwaick L.T."/>
            <person name="Yim W.C."/>
            <person name="Jenkins J."/>
            <person name="Mckie-Krisberg Z.M."/>
            <person name="Prochnik S."/>
            <person name="Lindquist E."/>
            <person name="Dockter R.B."/>
            <person name="Adam C."/>
            <person name="Molina H."/>
            <person name="Bunkerborg J."/>
            <person name="Jin E."/>
            <person name="Buchheim M."/>
            <person name="Magnuson J."/>
        </authorList>
    </citation>
    <scope>NUCLEOTIDE SEQUENCE</scope>
    <source>
        <strain evidence="3">CCAP 19/18</strain>
    </source>
</reference>
<keyword evidence="2" id="KW-0812">Transmembrane</keyword>
<keyword evidence="4" id="KW-1185">Reference proteome</keyword>
<name>A0ABQ7H5W2_DUNSA</name>
<dbReference type="EMBL" id="MU069465">
    <property type="protein sequence ID" value="KAF5842241.1"/>
    <property type="molecule type" value="Genomic_DNA"/>
</dbReference>
<evidence type="ECO:0000256" key="1">
    <source>
        <dbReference type="SAM" id="Coils"/>
    </source>
</evidence>
<dbReference type="PANTHER" id="PTHR34965:SF1">
    <property type="entry name" value="OS07G0118300 PROTEIN"/>
    <property type="match status" value="1"/>
</dbReference>
<gene>
    <name evidence="3" type="ORF">DUNSADRAFT_8304</name>
</gene>
<keyword evidence="2" id="KW-0472">Membrane</keyword>
<protein>
    <submittedName>
        <fullName evidence="3">Uncharacterized protein</fullName>
    </submittedName>
</protein>
<accession>A0ABQ7H5W2</accession>
<dbReference type="PANTHER" id="PTHR34965">
    <property type="entry name" value="OS07G0118300 PROTEIN"/>
    <property type="match status" value="1"/>
</dbReference>
<organism evidence="3 4">
    <name type="scientific">Dunaliella salina</name>
    <name type="common">Green alga</name>
    <name type="synonym">Protococcus salinus</name>
    <dbReference type="NCBI Taxonomy" id="3046"/>
    <lineage>
        <taxon>Eukaryota</taxon>
        <taxon>Viridiplantae</taxon>
        <taxon>Chlorophyta</taxon>
        <taxon>core chlorophytes</taxon>
        <taxon>Chlorophyceae</taxon>
        <taxon>CS clade</taxon>
        <taxon>Chlamydomonadales</taxon>
        <taxon>Dunaliellaceae</taxon>
        <taxon>Dunaliella</taxon>
    </lineage>
</organism>
<dbReference type="Proteomes" id="UP000815325">
    <property type="component" value="Unassembled WGS sequence"/>
</dbReference>
<keyword evidence="1" id="KW-0175">Coiled coil</keyword>
<proteinExistence type="predicted"/>
<feature type="transmembrane region" description="Helical" evidence="2">
    <location>
        <begin position="44"/>
        <end position="65"/>
    </location>
</feature>
<evidence type="ECO:0000256" key="2">
    <source>
        <dbReference type="SAM" id="Phobius"/>
    </source>
</evidence>
<comment type="caution">
    <text evidence="3">The sequence shown here is derived from an EMBL/GenBank/DDBJ whole genome shotgun (WGS) entry which is preliminary data.</text>
</comment>